<evidence type="ECO:0000256" key="1">
    <source>
        <dbReference type="SAM" id="Coils"/>
    </source>
</evidence>
<feature type="compositionally biased region" description="Basic and acidic residues" evidence="2">
    <location>
        <begin position="309"/>
        <end position="336"/>
    </location>
</feature>
<feature type="region of interest" description="Disordered" evidence="2">
    <location>
        <begin position="133"/>
        <end position="362"/>
    </location>
</feature>
<accession>A0ABP5MV51</accession>
<dbReference type="Proteomes" id="UP001501084">
    <property type="component" value="Unassembled WGS sequence"/>
</dbReference>
<reference evidence="5" key="1">
    <citation type="journal article" date="2019" name="Int. J. Syst. Evol. Microbiol.">
        <title>The Global Catalogue of Microorganisms (GCM) 10K type strain sequencing project: providing services to taxonomists for standard genome sequencing and annotation.</title>
        <authorList>
            <consortium name="The Broad Institute Genomics Platform"/>
            <consortium name="The Broad Institute Genome Sequencing Center for Infectious Disease"/>
            <person name="Wu L."/>
            <person name="Ma J."/>
        </authorList>
    </citation>
    <scope>NUCLEOTIDE SEQUENCE [LARGE SCALE GENOMIC DNA]</scope>
    <source>
        <strain evidence="5">JCM 14919</strain>
    </source>
</reference>
<feature type="transmembrane region" description="Helical" evidence="3">
    <location>
        <begin position="377"/>
        <end position="401"/>
    </location>
</feature>
<keyword evidence="3" id="KW-0472">Membrane</keyword>
<protein>
    <submittedName>
        <fullName evidence="4">Uncharacterized protein</fullName>
    </submittedName>
</protein>
<evidence type="ECO:0000313" key="5">
    <source>
        <dbReference type="Proteomes" id="UP001501084"/>
    </source>
</evidence>
<gene>
    <name evidence="4" type="ORF">GCM10009786_08660</name>
</gene>
<organism evidence="4 5">
    <name type="scientific">Leucobacter alluvii</name>
    <dbReference type="NCBI Taxonomy" id="340321"/>
    <lineage>
        <taxon>Bacteria</taxon>
        <taxon>Bacillati</taxon>
        <taxon>Actinomycetota</taxon>
        <taxon>Actinomycetes</taxon>
        <taxon>Micrococcales</taxon>
        <taxon>Microbacteriaceae</taxon>
        <taxon>Leucobacter</taxon>
    </lineage>
</organism>
<sequence>MGETSTDFHWRASAQARSLRDDRSRAMIDRELLRMLREKAAAEVTLLQLREELAAVQRQVQRAAQKRHVVEQRLADEGRALERVRATLEDLRVQQTKIESNVAVLRKNRADVTHRAALINTAELRAAAATRDLPRVEVPSPRVESQAPAPAPEVPAPEARAGAPAVVEAQASGPEDHSPLENPRACSPSPTPVEDGERTGDSPRPHIEIFEPDQQGATRSAGHTAGDANLADSQHTMAEPETLRVDGVDGSAASAGTEKLFASPSSPTAPAVKEPTSAPSTRNEPGDSQTIEDSPRRRAGFQPPETIDELDKKERKKADRDARKYLRHEEREEKHRAKERKRQMRAAVKAKKTGQSGQAAAGTTVAEADAQGADEKWSFVDIALAILVVLLLIAVIAVFALPTVMNAMSSWSLPHVYFSPVFAESTDAMSDASEIPGYIRANVEMNI</sequence>
<dbReference type="EMBL" id="BAAAOP010000004">
    <property type="protein sequence ID" value="GAA2186736.1"/>
    <property type="molecule type" value="Genomic_DNA"/>
</dbReference>
<feature type="compositionally biased region" description="Basic residues" evidence="2">
    <location>
        <begin position="337"/>
        <end position="352"/>
    </location>
</feature>
<evidence type="ECO:0000256" key="2">
    <source>
        <dbReference type="SAM" id="MobiDB-lite"/>
    </source>
</evidence>
<keyword evidence="5" id="KW-1185">Reference proteome</keyword>
<feature type="compositionally biased region" description="Basic and acidic residues" evidence="2">
    <location>
        <begin position="195"/>
        <end position="209"/>
    </location>
</feature>
<evidence type="ECO:0000313" key="4">
    <source>
        <dbReference type="EMBL" id="GAA2186736.1"/>
    </source>
</evidence>
<proteinExistence type="predicted"/>
<name>A0ABP5MV51_9MICO</name>
<feature type="compositionally biased region" description="Low complexity" evidence="2">
    <location>
        <begin position="156"/>
        <end position="171"/>
    </location>
</feature>
<feature type="coiled-coil region" evidence="1">
    <location>
        <begin position="32"/>
        <end position="108"/>
    </location>
</feature>
<comment type="caution">
    <text evidence="4">The sequence shown here is derived from an EMBL/GenBank/DDBJ whole genome shotgun (WGS) entry which is preliminary data.</text>
</comment>
<keyword evidence="1" id="KW-0175">Coiled coil</keyword>
<feature type="compositionally biased region" description="Polar residues" evidence="2">
    <location>
        <begin position="277"/>
        <end position="292"/>
    </location>
</feature>
<dbReference type="RefSeq" id="WP_346057516.1">
    <property type="nucleotide sequence ID" value="NZ_BAAAOP010000004.1"/>
</dbReference>
<keyword evidence="3" id="KW-1133">Transmembrane helix</keyword>
<evidence type="ECO:0000256" key="3">
    <source>
        <dbReference type="SAM" id="Phobius"/>
    </source>
</evidence>
<keyword evidence="3" id="KW-0812">Transmembrane</keyword>